<dbReference type="InterPro" id="IPR024248">
    <property type="entry name" value="DUF2695"/>
</dbReference>
<evidence type="ECO:0000313" key="2">
    <source>
        <dbReference type="Proteomes" id="UP001500177"/>
    </source>
</evidence>
<evidence type="ECO:0008006" key="3">
    <source>
        <dbReference type="Google" id="ProtNLM"/>
    </source>
</evidence>
<keyword evidence="2" id="KW-1185">Reference proteome</keyword>
<dbReference type="Proteomes" id="UP001500177">
    <property type="component" value="Unassembled WGS sequence"/>
</dbReference>
<dbReference type="EMBL" id="BAAALX010000001">
    <property type="protein sequence ID" value="GAA1502342.1"/>
    <property type="molecule type" value="Genomic_DNA"/>
</dbReference>
<organism evidence="1 2">
    <name type="scientific">Brevibacterium permense</name>
    <dbReference type="NCBI Taxonomy" id="234834"/>
    <lineage>
        <taxon>Bacteria</taxon>
        <taxon>Bacillati</taxon>
        <taxon>Actinomycetota</taxon>
        <taxon>Actinomycetes</taxon>
        <taxon>Micrococcales</taxon>
        <taxon>Brevibacteriaceae</taxon>
        <taxon>Brevibacterium</taxon>
    </lineage>
</organism>
<proteinExistence type="predicted"/>
<protein>
    <recommendedName>
        <fullName evidence="3">DUF2695 domain-containing protein</fullName>
    </recommendedName>
</protein>
<gene>
    <name evidence="1" type="ORF">GCM10009690_01090</name>
</gene>
<name>A0ABN1ZQV3_9MICO</name>
<comment type="caution">
    <text evidence="1">The sequence shown here is derived from an EMBL/GenBank/DDBJ whole genome shotgun (WGS) entry which is preliminary data.</text>
</comment>
<reference evidence="1 2" key="1">
    <citation type="journal article" date="2019" name="Int. J. Syst. Evol. Microbiol.">
        <title>The Global Catalogue of Microorganisms (GCM) 10K type strain sequencing project: providing services to taxonomists for standard genome sequencing and annotation.</title>
        <authorList>
            <consortium name="The Broad Institute Genomics Platform"/>
            <consortium name="The Broad Institute Genome Sequencing Center for Infectious Disease"/>
            <person name="Wu L."/>
            <person name="Ma J."/>
        </authorList>
    </citation>
    <scope>NUCLEOTIDE SEQUENCE [LARGE SCALE GENOMIC DNA]</scope>
    <source>
        <strain evidence="1 2">JCM 13318</strain>
    </source>
</reference>
<evidence type="ECO:0000313" key="1">
    <source>
        <dbReference type="EMBL" id="GAA1502342.1"/>
    </source>
</evidence>
<accession>A0ABN1ZQV3</accession>
<sequence length="154" mass="17395">MAMDKNTIDDDVRTIIDEETARVFAPRPGECLACYVFRQLGEFGCNGTHRFVEGFRDRTAPRATALLARLSRMGACCCDCEMFLNAFTFAAKPWITSMPFGEVIGTPFASEEAIDMRERFGIDEPPSTKLYLCCRLVTRGSTQACGNWARIRRW</sequence>
<dbReference type="Pfam" id="PF10905">
    <property type="entry name" value="DUF2695"/>
    <property type="match status" value="1"/>
</dbReference>